<dbReference type="AlphaFoldDB" id="A0A699T6R3"/>
<feature type="non-terminal residue" evidence="1">
    <location>
        <position position="64"/>
    </location>
</feature>
<protein>
    <submittedName>
        <fullName evidence="1">Uncharacterized protein</fullName>
    </submittedName>
</protein>
<sequence>MPNPNPIKSNSLTVLPFLNDYTVHIPYINAKTFTDVVLSNHVGDKELKSFDSVGTGRMTKKDGI</sequence>
<accession>A0A699T6R3</accession>
<proteinExistence type="predicted"/>
<organism evidence="1">
    <name type="scientific">Tanacetum cinerariifolium</name>
    <name type="common">Dalmatian daisy</name>
    <name type="synonym">Chrysanthemum cinerariifolium</name>
    <dbReference type="NCBI Taxonomy" id="118510"/>
    <lineage>
        <taxon>Eukaryota</taxon>
        <taxon>Viridiplantae</taxon>
        <taxon>Streptophyta</taxon>
        <taxon>Embryophyta</taxon>
        <taxon>Tracheophyta</taxon>
        <taxon>Spermatophyta</taxon>
        <taxon>Magnoliopsida</taxon>
        <taxon>eudicotyledons</taxon>
        <taxon>Gunneridae</taxon>
        <taxon>Pentapetalae</taxon>
        <taxon>asterids</taxon>
        <taxon>campanulids</taxon>
        <taxon>Asterales</taxon>
        <taxon>Asteraceae</taxon>
        <taxon>Asteroideae</taxon>
        <taxon>Anthemideae</taxon>
        <taxon>Anthemidinae</taxon>
        <taxon>Tanacetum</taxon>
    </lineage>
</organism>
<gene>
    <name evidence="1" type="ORF">Tci_877068</name>
</gene>
<dbReference type="EMBL" id="BKCJ011216009">
    <property type="protein sequence ID" value="GFD05099.1"/>
    <property type="molecule type" value="Genomic_DNA"/>
</dbReference>
<evidence type="ECO:0000313" key="1">
    <source>
        <dbReference type="EMBL" id="GFD05099.1"/>
    </source>
</evidence>
<reference evidence="1" key="1">
    <citation type="journal article" date="2019" name="Sci. Rep.">
        <title>Draft genome of Tanacetum cinerariifolium, the natural source of mosquito coil.</title>
        <authorList>
            <person name="Yamashiro T."/>
            <person name="Shiraishi A."/>
            <person name="Satake H."/>
            <person name="Nakayama K."/>
        </authorList>
    </citation>
    <scope>NUCLEOTIDE SEQUENCE</scope>
</reference>
<name>A0A699T6R3_TANCI</name>
<comment type="caution">
    <text evidence="1">The sequence shown here is derived from an EMBL/GenBank/DDBJ whole genome shotgun (WGS) entry which is preliminary data.</text>
</comment>